<dbReference type="VEuPathDB" id="CryptoDB:Cvel_8923"/>
<dbReference type="Gene3D" id="3.80.10.10">
    <property type="entry name" value="Ribonuclease Inhibitor"/>
    <property type="match status" value="3"/>
</dbReference>
<dbReference type="AlphaFoldDB" id="A0A0G4HVT2"/>
<dbReference type="InterPro" id="IPR032675">
    <property type="entry name" value="LRR_dom_sf"/>
</dbReference>
<dbReference type="SUPFAM" id="SSF52047">
    <property type="entry name" value="RNI-like"/>
    <property type="match status" value="1"/>
</dbReference>
<evidence type="ECO:0000313" key="1">
    <source>
        <dbReference type="EMBL" id="CEM48594.1"/>
    </source>
</evidence>
<dbReference type="PhylomeDB" id="A0A0G4HVT2"/>
<sequence length="523" mass="56066">MGLQFLDLQMISDAPEEGLGALADVMRVGALKSLQIFRLKLGAGIVDGDALSAFGRSLGGGGCSVLQKLELEWVDSRDEGVAALAESLAGGGLPCLREMCLSVRSRYWNNFVDWDESDDHWEGEKGDGDGCRILGEVLSTNKIPSLRSLELELISQDGDEGVNRAVRGFSEVVRGGNLSGLRKLNLEKARFEKHDESSRDGGGELGEASLHSLEELVLNDQPEIATAIFDGMSRGPGVLPALRSLRCPLNKLKDSEETRVAESLSAVLTAGKTPSLVNLGVDLLQNSEKSMNAFAGALCSPRISALQRLGLRIGHTGPDGLFGSRKEQSVKVVMLSVTISSGNLSGLVDLCVCFGSQENLEDVKALCVGLNSGKLPSLRNLRLKTDPPMLFRLEDEVGAALSGVLVAEKLPRLRTLEVRGLLNDTAFTTLMQAWSDQPPPPLHSLLLADNCLSESADAVLPLLGSRRIPTLETVNLFGTGLQGRSEAALCGAFPDVIDFDSSNDYVDPVELTFPHLTNSVWHL</sequence>
<gene>
    <name evidence="1" type="ORF">Cvel_8923</name>
</gene>
<dbReference type="EMBL" id="CDMZ01004085">
    <property type="protein sequence ID" value="CEM48594.1"/>
    <property type="molecule type" value="Genomic_DNA"/>
</dbReference>
<reference evidence="1" key="1">
    <citation type="submission" date="2014-11" db="EMBL/GenBank/DDBJ databases">
        <authorList>
            <person name="Otto D Thomas"/>
            <person name="Naeem Raeece"/>
        </authorList>
    </citation>
    <scope>NUCLEOTIDE SEQUENCE</scope>
</reference>
<accession>A0A0G4HVT2</accession>
<name>A0A0G4HVT2_9ALVE</name>
<organism evidence="1">
    <name type="scientific">Chromera velia CCMP2878</name>
    <dbReference type="NCBI Taxonomy" id="1169474"/>
    <lineage>
        <taxon>Eukaryota</taxon>
        <taxon>Sar</taxon>
        <taxon>Alveolata</taxon>
        <taxon>Colpodellida</taxon>
        <taxon>Chromeraceae</taxon>
        <taxon>Chromera</taxon>
    </lineage>
</organism>
<proteinExistence type="predicted"/>
<protein>
    <submittedName>
        <fullName evidence="1">Uncharacterized protein</fullName>
    </submittedName>
</protein>